<feature type="compositionally biased region" description="Polar residues" evidence="2">
    <location>
        <begin position="603"/>
        <end position="615"/>
    </location>
</feature>
<feature type="region of interest" description="Disordered" evidence="2">
    <location>
        <begin position="732"/>
        <end position="764"/>
    </location>
</feature>
<dbReference type="SUPFAM" id="SSF69318">
    <property type="entry name" value="Integrin alpha N-terminal domain"/>
    <property type="match status" value="2"/>
</dbReference>
<name>A0AA41Q582_9ACTN</name>
<feature type="region of interest" description="Disordered" evidence="2">
    <location>
        <begin position="603"/>
        <end position="626"/>
    </location>
</feature>
<sequence length="1637" mass="173660">MDGLTTETKTVVANPDGTFTETRYAAPVRTKQDGRWVDLDATLVRGADGLLRPKASRTPVALSGGGTGPMAQLTSTEGKKLALTWPAALPQPVLDGDSATYPEVLPGVDLKVTANAMGGFAQVLVVKNARAAKNPKLAAIKMGMAADGLAVTEESDGSLTARSADGREVFRAPKATMWDSSTTAPATTAPAPKGTAKGESQAGADEPSTRTAVPEEVPAATGDSAPPAAELASDADGPGIRAKTAEVDAAPAADHILLTPKADFLDAPDTVYPVYIDPDWHSGWGGTFNWTWIQEGCANVGNYNDYANLNDKIRDMGVGRQRWATNCNGRERTFFEMDAGFPTDIIIQSATLSATQSYAADNTCANTHGVDLYRTTGISSATTWNNQPTLYRHFGLATTNSAGGAGCPNASTTAYWDITYALKDQGLRGRLTFGLRSATENESGSNGFKRFTRGAGGLQMPRITVVYNTPPYVPDNLTVNPVPKNPTRGDCGWIGATNEATGITLSARATDPDPGSLVAAQFHLYDTTAGTKHDFGWVPSALVGNGSQISVDAGQLVDGHSYDWYAQAGDGLTDSSYFRGSGGFARGCSFSVDRNPPSAPVVTSTDFPASGSGTPPTKFAGQKGDFSFTSSDGGGSGVKSFEYAVNGPLPTVGPATLTASADQANLSQVLIDAWGTNTIQVRAIDEAGNRSQPTTYRFYAPYDTSTKPVLGDITQDGKPDLVAADSAGNLQIYPHNSAPGQTVKASDRSSGPIDPSAPEDRSKDTWSGVLVTHRGGIGVPYDDLWAYRPMPAGSPSGSLYFYSNTLSGGGSTAYGGQYFTSAGALRSPVTREACRIVNPEAPWEEDPCPDYATNWSRVRQILSIGDVDPPSTGTTRNTYDLLTVETSDNGSRDNLWLLHGVGGGILNNPVLIDATLDWRGKTISTPGDATGDGYPDLWVRDAATGEVAQYKLVRNGDRFTLGERKVIANGLTQALYPVLSTDGDILQGTQPDLWATTATGQIVAAPGKTRADGSLGFDTPQVIVRSNTSWSTCKWFTGPGLAPQELCGPILAKYEALGGPNGVLRYPVTGVVATDNGYGYKIDFQGQGTFGTTANGSIYWSRDTPASMLHGAIRTKYRALDAEKGILGYPVTDETLKSAAHGGYINTFGTGSGAATAAITHLDSVGTHYLSGEMYRRYAELGGPDNVGYPSLDQSRTAPQPGLYVHLRWPGNSSDTASLYWSQTLGTSAKLIMGTIRSKWASLGWENGWLGFPVSDEYSVANGRRSDFQGGYTRWNRTNGVATPYRPGEEASAPRTNLAGDFNGDGRDDMATFTDYGDCAMGLSTSTTAADGTLGIPVERKTWPANWWCYGSAKYLSGDFNGDGRDDLAALYGYADGRVTFFTFLSRADGTFGDLPSRDVPPGNWTFGNVKPFAGDFNGDGRDDIGFMYVFSSCDVGLYTLLGRPDGGFANESSSYRSGAGIWCAVSSTLLPGDFNGDGRDDLGVVYDYGNGLTRLWTFTGKTDGGFNAPFVSWQGAPGDWYASSAKYTTGDFNADGRDDIGAAYVYSDNRVRFFTFYGKPDGGLTGFTGGWEVPAGSWAWSAIGFIAGKFDTDNRADMRYTYDYGDAHFLFAVVPSNSDGTFAHDTLGRMIQHGIW</sequence>
<dbReference type="PANTHER" id="PTHR46580:SF4">
    <property type="entry name" value="ATP_GTP-BINDING PROTEIN"/>
    <property type="match status" value="1"/>
</dbReference>
<feature type="region of interest" description="Disordered" evidence="2">
    <location>
        <begin position="1279"/>
        <end position="1301"/>
    </location>
</feature>
<dbReference type="EMBL" id="JAKFHA010000019">
    <property type="protein sequence ID" value="MCF2530901.1"/>
    <property type="molecule type" value="Genomic_DNA"/>
</dbReference>
<organism evidence="3 4">
    <name type="scientific">Yinghuangia soli</name>
    <dbReference type="NCBI Taxonomy" id="2908204"/>
    <lineage>
        <taxon>Bacteria</taxon>
        <taxon>Bacillati</taxon>
        <taxon>Actinomycetota</taxon>
        <taxon>Actinomycetes</taxon>
        <taxon>Kitasatosporales</taxon>
        <taxon>Streptomycetaceae</taxon>
        <taxon>Yinghuangia</taxon>
    </lineage>
</organism>
<gene>
    <name evidence="3" type="ORF">LZ495_27315</name>
</gene>
<dbReference type="InterPro" id="IPR013517">
    <property type="entry name" value="FG-GAP"/>
</dbReference>
<evidence type="ECO:0000256" key="2">
    <source>
        <dbReference type="SAM" id="MobiDB-lite"/>
    </source>
</evidence>
<keyword evidence="1" id="KW-0732">Signal</keyword>
<dbReference type="Pfam" id="PF08310">
    <property type="entry name" value="LGFP"/>
    <property type="match status" value="4"/>
</dbReference>
<evidence type="ECO:0000256" key="1">
    <source>
        <dbReference type="ARBA" id="ARBA00022729"/>
    </source>
</evidence>
<dbReference type="RefSeq" id="WP_235055570.1">
    <property type="nucleotide sequence ID" value="NZ_JAKFHA010000019.1"/>
</dbReference>
<dbReference type="Gene3D" id="2.40.128.340">
    <property type="match status" value="3"/>
</dbReference>
<proteinExistence type="predicted"/>
<evidence type="ECO:0000313" key="4">
    <source>
        <dbReference type="Proteomes" id="UP001165378"/>
    </source>
</evidence>
<dbReference type="Pfam" id="PF13517">
    <property type="entry name" value="FG-GAP_3"/>
    <property type="match status" value="1"/>
</dbReference>
<accession>A0AA41Q582</accession>
<reference evidence="3" key="1">
    <citation type="submission" date="2022-01" db="EMBL/GenBank/DDBJ databases">
        <title>Genome-Based Taxonomic Classification of the Phylum Actinobacteria.</title>
        <authorList>
            <person name="Gao Y."/>
        </authorList>
    </citation>
    <scope>NUCLEOTIDE SEQUENCE</scope>
    <source>
        <strain evidence="3">KLBMP 8922</strain>
    </source>
</reference>
<comment type="caution">
    <text evidence="3">The sequence shown here is derived from an EMBL/GenBank/DDBJ whole genome shotgun (WGS) entry which is preliminary data.</text>
</comment>
<dbReference type="InterPro" id="IPR028994">
    <property type="entry name" value="Integrin_alpha_N"/>
</dbReference>
<dbReference type="InterPro" id="IPR013207">
    <property type="entry name" value="LGFP"/>
</dbReference>
<feature type="region of interest" description="Disordered" evidence="2">
    <location>
        <begin position="154"/>
        <end position="236"/>
    </location>
</feature>
<keyword evidence="4" id="KW-1185">Reference proteome</keyword>
<protein>
    <submittedName>
        <fullName evidence="3">FG-GAP-like repeat-containing protein</fullName>
    </submittedName>
</protein>
<dbReference type="NCBIfam" id="NF033679">
    <property type="entry name" value="DNRLRE_dom"/>
    <property type="match status" value="1"/>
</dbReference>
<dbReference type="Proteomes" id="UP001165378">
    <property type="component" value="Unassembled WGS sequence"/>
</dbReference>
<evidence type="ECO:0000313" key="3">
    <source>
        <dbReference type="EMBL" id="MCF2530901.1"/>
    </source>
</evidence>
<dbReference type="PANTHER" id="PTHR46580">
    <property type="entry name" value="SENSOR KINASE-RELATED"/>
    <property type="match status" value="1"/>
</dbReference>
<feature type="compositionally biased region" description="Low complexity" evidence="2">
    <location>
        <begin position="182"/>
        <end position="198"/>
    </location>
</feature>